<dbReference type="PANTHER" id="PTHR21196:SF1">
    <property type="entry name" value="U7 SNRNA-ASSOCIATED SM-LIKE PROTEIN LSM10"/>
    <property type="match status" value="1"/>
</dbReference>
<evidence type="ECO:0000256" key="1">
    <source>
        <dbReference type="SAM" id="MobiDB-lite"/>
    </source>
</evidence>
<dbReference type="Proteomes" id="UP000694844">
    <property type="component" value="Chromosome 7"/>
</dbReference>
<evidence type="ECO:0000313" key="3">
    <source>
        <dbReference type="Proteomes" id="UP000694844"/>
    </source>
</evidence>
<name>A0A8B8AXM6_CRAVI</name>
<dbReference type="GO" id="GO:0071208">
    <property type="term" value="F:histone pre-mRNA DCP binding"/>
    <property type="evidence" value="ECO:0007669"/>
    <property type="project" value="TreeGrafter"/>
</dbReference>
<dbReference type="Pfam" id="PF01423">
    <property type="entry name" value="LSM"/>
    <property type="match status" value="1"/>
</dbReference>
<dbReference type="InterPro" id="IPR047575">
    <property type="entry name" value="Sm"/>
</dbReference>
<evidence type="ECO:0000259" key="2">
    <source>
        <dbReference type="PROSITE" id="PS52002"/>
    </source>
</evidence>
<dbReference type="SMART" id="SM00651">
    <property type="entry name" value="Sm"/>
    <property type="match status" value="1"/>
</dbReference>
<dbReference type="PANTHER" id="PTHR21196">
    <property type="entry name" value="U7 SNRNA-ASSOCIATED SM-LIKE PROTEIN LSM10"/>
    <property type="match status" value="1"/>
</dbReference>
<dbReference type="GO" id="GO:0016604">
    <property type="term" value="C:nuclear body"/>
    <property type="evidence" value="ECO:0007669"/>
    <property type="project" value="TreeGrafter"/>
</dbReference>
<dbReference type="OrthoDB" id="10256176at2759"/>
<accession>A0A8B8AXM6</accession>
<organism evidence="3 4">
    <name type="scientific">Crassostrea virginica</name>
    <name type="common">Eastern oyster</name>
    <dbReference type="NCBI Taxonomy" id="6565"/>
    <lineage>
        <taxon>Eukaryota</taxon>
        <taxon>Metazoa</taxon>
        <taxon>Spiralia</taxon>
        <taxon>Lophotrochozoa</taxon>
        <taxon>Mollusca</taxon>
        <taxon>Bivalvia</taxon>
        <taxon>Autobranchia</taxon>
        <taxon>Pteriomorphia</taxon>
        <taxon>Ostreida</taxon>
        <taxon>Ostreoidea</taxon>
        <taxon>Ostreidae</taxon>
        <taxon>Crassostrea</taxon>
    </lineage>
</organism>
<dbReference type="SUPFAM" id="SSF50182">
    <property type="entry name" value="Sm-like ribonucleoproteins"/>
    <property type="match status" value="1"/>
</dbReference>
<dbReference type="GO" id="GO:0071254">
    <property type="term" value="C:cytoplasmic U snRNP body"/>
    <property type="evidence" value="ECO:0007669"/>
    <property type="project" value="TreeGrafter"/>
</dbReference>
<dbReference type="AlphaFoldDB" id="A0A8B8AXM6"/>
<evidence type="ECO:0000313" key="4">
    <source>
        <dbReference type="RefSeq" id="XP_022295049.1"/>
    </source>
</evidence>
<dbReference type="KEGG" id="cvn:111105170"/>
<feature type="compositionally biased region" description="Basic and acidic residues" evidence="1">
    <location>
        <begin position="121"/>
        <end position="148"/>
    </location>
</feature>
<sequence length="148" mass="17451">MATDRERFLIRNTLLSLLKAVEGKETTIELRNENSVSGKVQNVDPYMNVLMNNVVFKSFRGASQKFTSFFVQGPNIRYVHIPDEIDMRAAIDYYANHEWRMKETVKRQIREAANRKITRRQLQEKKEETLKRRQAQLEEKKSSNAENT</sequence>
<keyword evidence="3" id="KW-1185">Reference proteome</keyword>
<dbReference type="PROSITE" id="PS52002">
    <property type="entry name" value="SM"/>
    <property type="match status" value="1"/>
</dbReference>
<proteinExistence type="predicted"/>
<reference evidence="4" key="1">
    <citation type="submission" date="2025-08" db="UniProtKB">
        <authorList>
            <consortium name="RefSeq"/>
        </authorList>
    </citation>
    <scope>IDENTIFICATION</scope>
    <source>
        <tissue evidence="4">Whole sample</tissue>
    </source>
</reference>
<dbReference type="Gene3D" id="2.30.30.100">
    <property type="match status" value="1"/>
</dbReference>
<dbReference type="GO" id="GO:0071209">
    <property type="term" value="F:U7 snRNA binding"/>
    <property type="evidence" value="ECO:0007669"/>
    <property type="project" value="TreeGrafter"/>
</dbReference>
<dbReference type="GeneID" id="111105170"/>
<feature type="domain" description="Sm" evidence="2">
    <location>
        <begin position="13"/>
        <end position="85"/>
    </location>
</feature>
<dbReference type="InterPro" id="IPR010920">
    <property type="entry name" value="LSM_dom_sf"/>
</dbReference>
<dbReference type="CDD" id="cd01733">
    <property type="entry name" value="LSm10"/>
    <property type="match status" value="1"/>
</dbReference>
<dbReference type="InterPro" id="IPR001163">
    <property type="entry name" value="Sm_dom_euk/arc"/>
</dbReference>
<dbReference type="RefSeq" id="XP_022295049.1">
    <property type="nucleotide sequence ID" value="XM_022439341.1"/>
</dbReference>
<gene>
    <name evidence="4" type="primary">LOC111105170</name>
</gene>
<dbReference type="InterPro" id="IPR052840">
    <property type="entry name" value="U7_snRNA_Sm-like"/>
</dbReference>
<feature type="region of interest" description="Disordered" evidence="1">
    <location>
        <begin position="118"/>
        <end position="148"/>
    </location>
</feature>
<dbReference type="GO" id="GO:0006398">
    <property type="term" value="P:mRNA 3'-end processing by stem-loop binding and cleavage"/>
    <property type="evidence" value="ECO:0007669"/>
    <property type="project" value="TreeGrafter"/>
</dbReference>
<protein>
    <submittedName>
        <fullName evidence="4">U7 snRNA-associated Sm-like protein LSm10</fullName>
    </submittedName>
</protein>